<accession>A0AAV4DVW6</accession>
<evidence type="ECO:0000256" key="1">
    <source>
        <dbReference type="SAM" id="MobiDB-lite"/>
    </source>
</evidence>
<sequence length="82" mass="8860">MKASSAVSPLSLQTDASTETGAHSHLIAWPGSNRGGTEGGGSHFNTQLSMQIRRKRLMVEGKLHFIITLSREGQSRRVDNLG</sequence>
<gene>
    <name evidence="2" type="ORF">PoB_007478100</name>
</gene>
<feature type="compositionally biased region" description="Polar residues" evidence="1">
    <location>
        <begin position="1"/>
        <end position="21"/>
    </location>
</feature>
<name>A0AAV4DVW6_9GAST</name>
<proteinExistence type="predicted"/>
<reference evidence="2 3" key="1">
    <citation type="journal article" date="2021" name="Elife">
        <title>Chloroplast acquisition without the gene transfer in kleptoplastic sea slugs, Plakobranchus ocellatus.</title>
        <authorList>
            <person name="Maeda T."/>
            <person name="Takahashi S."/>
            <person name="Yoshida T."/>
            <person name="Shimamura S."/>
            <person name="Takaki Y."/>
            <person name="Nagai Y."/>
            <person name="Toyoda A."/>
            <person name="Suzuki Y."/>
            <person name="Arimoto A."/>
            <person name="Ishii H."/>
            <person name="Satoh N."/>
            <person name="Nishiyama T."/>
            <person name="Hasebe M."/>
            <person name="Maruyama T."/>
            <person name="Minagawa J."/>
            <person name="Obokata J."/>
            <person name="Shigenobu S."/>
        </authorList>
    </citation>
    <scope>NUCLEOTIDE SEQUENCE [LARGE SCALE GENOMIC DNA]</scope>
</reference>
<evidence type="ECO:0000313" key="3">
    <source>
        <dbReference type="Proteomes" id="UP000735302"/>
    </source>
</evidence>
<protein>
    <submittedName>
        <fullName evidence="2">Uncharacterized protein</fullName>
    </submittedName>
</protein>
<feature type="region of interest" description="Disordered" evidence="1">
    <location>
        <begin position="1"/>
        <end position="44"/>
    </location>
</feature>
<dbReference type="EMBL" id="BLXT01008384">
    <property type="protein sequence ID" value="GFO48276.1"/>
    <property type="molecule type" value="Genomic_DNA"/>
</dbReference>
<dbReference type="AlphaFoldDB" id="A0AAV4DVW6"/>
<evidence type="ECO:0000313" key="2">
    <source>
        <dbReference type="EMBL" id="GFO48276.1"/>
    </source>
</evidence>
<keyword evidence="3" id="KW-1185">Reference proteome</keyword>
<feature type="compositionally biased region" description="Gly residues" evidence="1">
    <location>
        <begin position="33"/>
        <end position="42"/>
    </location>
</feature>
<organism evidence="2 3">
    <name type="scientific">Plakobranchus ocellatus</name>
    <dbReference type="NCBI Taxonomy" id="259542"/>
    <lineage>
        <taxon>Eukaryota</taxon>
        <taxon>Metazoa</taxon>
        <taxon>Spiralia</taxon>
        <taxon>Lophotrochozoa</taxon>
        <taxon>Mollusca</taxon>
        <taxon>Gastropoda</taxon>
        <taxon>Heterobranchia</taxon>
        <taxon>Euthyneura</taxon>
        <taxon>Panpulmonata</taxon>
        <taxon>Sacoglossa</taxon>
        <taxon>Placobranchoidea</taxon>
        <taxon>Plakobranchidae</taxon>
        <taxon>Plakobranchus</taxon>
    </lineage>
</organism>
<dbReference type="Proteomes" id="UP000735302">
    <property type="component" value="Unassembled WGS sequence"/>
</dbReference>
<comment type="caution">
    <text evidence="2">The sequence shown here is derived from an EMBL/GenBank/DDBJ whole genome shotgun (WGS) entry which is preliminary data.</text>
</comment>